<dbReference type="EMBL" id="CP133615">
    <property type="protein sequence ID" value="WMV23915.1"/>
    <property type="molecule type" value="Genomic_DNA"/>
</dbReference>
<dbReference type="InterPro" id="IPR036691">
    <property type="entry name" value="Endo/exonu/phosph_ase_sf"/>
</dbReference>
<dbReference type="PANTHER" id="PTHR36617">
    <property type="entry name" value="PROTEIN, PUTATIVE-RELATED"/>
    <property type="match status" value="1"/>
</dbReference>
<dbReference type="Proteomes" id="UP001234989">
    <property type="component" value="Chromosome 4"/>
</dbReference>
<organism evidence="1 2">
    <name type="scientific">Solanum verrucosum</name>
    <dbReference type="NCBI Taxonomy" id="315347"/>
    <lineage>
        <taxon>Eukaryota</taxon>
        <taxon>Viridiplantae</taxon>
        <taxon>Streptophyta</taxon>
        <taxon>Embryophyta</taxon>
        <taxon>Tracheophyta</taxon>
        <taxon>Spermatophyta</taxon>
        <taxon>Magnoliopsida</taxon>
        <taxon>eudicotyledons</taxon>
        <taxon>Gunneridae</taxon>
        <taxon>Pentapetalae</taxon>
        <taxon>asterids</taxon>
        <taxon>lamiids</taxon>
        <taxon>Solanales</taxon>
        <taxon>Solanaceae</taxon>
        <taxon>Solanoideae</taxon>
        <taxon>Solaneae</taxon>
        <taxon>Solanum</taxon>
    </lineage>
</organism>
<proteinExistence type="predicted"/>
<protein>
    <submittedName>
        <fullName evidence="1">Uncharacterized protein</fullName>
    </submittedName>
</protein>
<name>A0AAF0QK78_SOLVR</name>
<accession>A0AAF0QK78</accession>
<dbReference type="AlphaFoldDB" id="A0AAF0QK78"/>
<dbReference type="PANTHER" id="PTHR36617:SF16">
    <property type="entry name" value="OS04G0516500 PROTEIN"/>
    <property type="match status" value="1"/>
</dbReference>
<gene>
    <name evidence="1" type="ORF">MTR67_017300</name>
</gene>
<reference evidence="1" key="1">
    <citation type="submission" date="2023-08" db="EMBL/GenBank/DDBJ databases">
        <title>A de novo genome assembly of Solanum verrucosum Schlechtendal, a Mexican diploid species geographically isolated from the other diploid A-genome species in potato relatives.</title>
        <authorList>
            <person name="Hosaka K."/>
        </authorList>
    </citation>
    <scope>NUCLEOTIDE SEQUENCE</scope>
    <source>
        <tissue evidence="1">Young leaves</tissue>
    </source>
</reference>
<sequence>MQILRSCRCNQRLPSTDRRLDHGPCWWSMVHHCNPSPTQFKKLAKSRPTVQVLSIQITLRLVPDLQFSKISGRSGGIVVIWDKRVWQGELVIAANQMVTCKFEGINQALTWFVSAVYASCDPITRRELWQEFINIKELCNGPWVACGDFNATRYPNERSEGHKITTPMTEFSEWINKMEFIDPHLFEGLSHGERGAITYLNLKKSYFKFEQWWLRLKGFSDKLVKDWWASFDITGMGYYVLASKLRMLKGKLQELKPEKRNNWNQRKEEILNHLSILEKTQELRLLQRMSYFRKYIFQWSLKILQKNEEIAWRQRSRVHLLKHGDKNIKYFHRMATTHKKFNTIDKLMVEEVTITYSKEIKGTIISHYQNLYRETEQWRLEFNVQGAKSITQEENVWLQRQFEEDQALWRRAILNKYGQTEEWVSNVVDSTYGVSVWRSIRNLWNSLKENLVVKVGEGNKIFFWKDKWIGQECLNSVFPDLFSFCTNPEAKIAEIWSPQGWNLTFRRNLNDWEVDRIAELLLKLGEFTGLTTKADGIRWKHDSYGKLFVRRLYKREVMTHSRGILGPWKQIWKGNTPTKVKCFTWVTVQVRRMVLSISQEPWVMPEHTDDLLSCWMRRGEGGARPKKDGDL</sequence>
<keyword evidence="2" id="KW-1185">Reference proteome</keyword>
<dbReference type="Gene3D" id="3.60.10.10">
    <property type="entry name" value="Endonuclease/exonuclease/phosphatase"/>
    <property type="match status" value="1"/>
</dbReference>
<evidence type="ECO:0000313" key="2">
    <source>
        <dbReference type="Proteomes" id="UP001234989"/>
    </source>
</evidence>
<evidence type="ECO:0000313" key="1">
    <source>
        <dbReference type="EMBL" id="WMV23915.1"/>
    </source>
</evidence>
<dbReference type="SUPFAM" id="SSF56219">
    <property type="entry name" value="DNase I-like"/>
    <property type="match status" value="1"/>
</dbReference>